<gene>
    <name evidence="6" type="ORF">K435DRAFT_670289</name>
</gene>
<keyword evidence="5" id="KW-0560">Oxidoreductase</keyword>
<comment type="similarity">
    <text evidence="1">Belongs to the FMO family.</text>
</comment>
<dbReference type="GO" id="GO:0004499">
    <property type="term" value="F:N,N-dimethylaniline monooxygenase activity"/>
    <property type="evidence" value="ECO:0007669"/>
    <property type="project" value="InterPro"/>
</dbReference>
<dbReference type="SUPFAM" id="SSF51905">
    <property type="entry name" value="FAD/NAD(P)-binding domain"/>
    <property type="match status" value="3"/>
</dbReference>
<dbReference type="InterPro" id="IPR000960">
    <property type="entry name" value="Flavin_mOase"/>
</dbReference>
<evidence type="ECO:0000256" key="5">
    <source>
        <dbReference type="ARBA" id="ARBA00023002"/>
    </source>
</evidence>
<protein>
    <submittedName>
        <fullName evidence="6">FAD/NAD(P)-binding domain-containing protein</fullName>
    </submittedName>
</protein>
<name>A0A4S8LUY7_DENBC</name>
<evidence type="ECO:0000256" key="4">
    <source>
        <dbReference type="ARBA" id="ARBA00022857"/>
    </source>
</evidence>
<keyword evidence="7" id="KW-1185">Reference proteome</keyword>
<proteinExistence type="inferred from homology"/>
<evidence type="ECO:0000313" key="6">
    <source>
        <dbReference type="EMBL" id="THU93409.1"/>
    </source>
</evidence>
<dbReference type="Proteomes" id="UP000297245">
    <property type="component" value="Unassembled WGS sequence"/>
</dbReference>
<dbReference type="InterPro" id="IPR020946">
    <property type="entry name" value="Flavin_mOase-like"/>
</dbReference>
<dbReference type="OrthoDB" id="66881at2759"/>
<dbReference type="GO" id="GO:0050661">
    <property type="term" value="F:NADP binding"/>
    <property type="evidence" value="ECO:0007669"/>
    <property type="project" value="InterPro"/>
</dbReference>
<dbReference type="GO" id="GO:0050660">
    <property type="term" value="F:flavin adenine dinucleotide binding"/>
    <property type="evidence" value="ECO:0007669"/>
    <property type="project" value="InterPro"/>
</dbReference>
<dbReference type="Gene3D" id="3.50.50.60">
    <property type="entry name" value="FAD/NAD(P)-binding domain"/>
    <property type="match status" value="3"/>
</dbReference>
<dbReference type="InterPro" id="IPR036188">
    <property type="entry name" value="FAD/NAD-bd_sf"/>
</dbReference>
<dbReference type="InterPro" id="IPR050346">
    <property type="entry name" value="FMO-like"/>
</dbReference>
<keyword evidence="2" id="KW-0285">Flavoprotein</keyword>
<evidence type="ECO:0000256" key="1">
    <source>
        <dbReference type="ARBA" id="ARBA00009183"/>
    </source>
</evidence>
<dbReference type="AlphaFoldDB" id="A0A4S8LUY7"/>
<evidence type="ECO:0000256" key="2">
    <source>
        <dbReference type="ARBA" id="ARBA00022630"/>
    </source>
</evidence>
<dbReference type="PANTHER" id="PTHR23023">
    <property type="entry name" value="DIMETHYLANILINE MONOOXYGENASE"/>
    <property type="match status" value="1"/>
</dbReference>
<dbReference type="EMBL" id="ML179250">
    <property type="protein sequence ID" value="THU93409.1"/>
    <property type="molecule type" value="Genomic_DNA"/>
</dbReference>
<keyword evidence="3" id="KW-0274">FAD</keyword>
<dbReference type="Pfam" id="PF00743">
    <property type="entry name" value="FMO-like"/>
    <property type="match status" value="2"/>
</dbReference>
<evidence type="ECO:0000313" key="7">
    <source>
        <dbReference type="Proteomes" id="UP000297245"/>
    </source>
</evidence>
<keyword evidence="4" id="KW-0521">NADP</keyword>
<evidence type="ECO:0000256" key="3">
    <source>
        <dbReference type="ARBA" id="ARBA00022827"/>
    </source>
</evidence>
<dbReference type="PRINTS" id="PR00370">
    <property type="entry name" value="FMOXYGENASE"/>
</dbReference>
<reference evidence="6 7" key="1">
    <citation type="journal article" date="2019" name="Nat. Ecol. Evol.">
        <title>Megaphylogeny resolves global patterns of mushroom evolution.</title>
        <authorList>
            <person name="Varga T."/>
            <person name="Krizsan K."/>
            <person name="Foldi C."/>
            <person name="Dima B."/>
            <person name="Sanchez-Garcia M."/>
            <person name="Sanchez-Ramirez S."/>
            <person name="Szollosi G.J."/>
            <person name="Szarkandi J.G."/>
            <person name="Papp V."/>
            <person name="Albert L."/>
            <person name="Andreopoulos W."/>
            <person name="Angelini C."/>
            <person name="Antonin V."/>
            <person name="Barry K.W."/>
            <person name="Bougher N.L."/>
            <person name="Buchanan P."/>
            <person name="Buyck B."/>
            <person name="Bense V."/>
            <person name="Catcheside P."/>
            <person name="Chovatia M."/>
            <person name="Cooper J."/>
            <person name="Damon W."/>
            <person name="Desjardin D."/>
            <person name="Finy P."/>
            <person name="Geml J."/>
            <person name="Haridas S."/>
            <person name="Hughes K."/>
            <person name="Justo A."/>
            <person name="Karasinski D."/>
            <person name="Kautmanova I."/>
            <person name="Kiss B."/>
            <person name="Kocsube S."/>
            <person name="Kotiranta H."/>
            <person name="LaButti K.M."/>
            <person name="Lechner B.E."/>
            <person name="Liimatainen K."/>
            <person name="Lipzen A."/>
            <person name="Lukacs Z."/>
            <person name="Mihaltcheva S."/>
            <person name="Morgado L.N."/>
            <person name="Niskanen T."/>
            <person name="Noordeloos M.E."/>
            <person name="Ohm R.A."/>
            <person name="Ortiz-Santana B."/>
            <person name="Ovrebo C."/>
            <person name="Racz N."/>
            <person name="Riley R."/>
            <person name="Savchenko A."/>
            <person name="Shiryaev A."/>
            <person name="Soop K."/>
            <person name="Spirin V."/>
            <person name="Szebenyi C."/>
            <person name="Tomsovsky M."/>
            <person name="Tulloss R.E."/>
            <person name="Uehling J."/>
            <person name="Grigoriev I.V."/>
            <person name="Vagvolgyi C."/>
            <person name="Papp T."/>
            <person name="Martin F.M."/>
            <person name="Miettinen O."/>
            <person name="Hibbett D.S."/>
            <person name="Nagy L.G."/>
        </authorList>
    </citation>
    <scope>NUCLEOTIDE SEQUENCE [LARGE SCALE GENOMIC DNA]</scope>
    <source>
        <strain evidence="6 7">CBS 962.96</strain>
    </source>
</reference>
<accession>A0A4S8LUY7</accession>
<organism evidence="6 7">
    <name type="scientific">Dendrothele bispora (strain CBS 962.96)</name>
    <dbReference type="NCBI Taxonomy" id="1314807"/>
    <lineage>
        <taxon>Eukaryota</taxon>
        <taxon>Fungi</taxon>
        <taxon>Dikarya</taxon>
        <taxon>Basidiomycota</taxon>
        <taxon>Agaricomycotina</taxon>
        <taxon>Agaricomycetes</taxon>
        <taxon>Agaricomycetidae</taxon>
        <taxon>Agaricales</taxon>
        <taxon>Agaricales incertae sedis</taxon>
        <taxon>Dendrothele</taxon>
    </lineage>
</organism>
<sequence length="550" mass="61015">MGDASRLGYLLLPFTGIIPELNPLADGNDIKICIIGGGGAAGLASLKTILDSPQFKRGAWQVTAYEAREGLGGVWLPAPPTSNPPATPMYDSLTTNLPHPVMAFSSFWFPPSTPVYPKAVYVQRYLEAYAEHYKLKPYIKLNTQVQNVTRIQDSVSSKKKWKAELSTGETELFDFVMVCNGHYNEPRYPAVLGVGKWLEAGKAIHSAWYRSPESIPGKMKKILIVGAGPSGSDITHELGFSDVAETVLHSITGGGGSQDSNRVQMRDRVVEFRGDDEVLFGDGTIEKGVDFVILATGYQYTFPFFKNSGIFKNGIPPAVPPIPGDLWDSTYNVFPLAKHLFPLSITASTGSLVSSSPDPSLAFLCLLVRVAPFPVLEAQARAVVHVFGNPHTLDSTREAVDVVSRYEELRIRVSTATGSIKDEEHERRMIAHIWHKFEGHQQFDYRDELYAFADASQYPNSGPDAVEGISGRVLVEPWEKVMCDETAILRRFWVELEKRGEAESWLKGVGESGGDEGRREWVTLLERMLKAAREEEQLELKDEDHRKARL</sequence>